<name>A0A250IEJ6_9BACT</name>
<dbReference type="AlphaFoldDB" id="A0A250IEJ6"/>
<gene>
    <name evidence="1" type="ORF">MEBOL_003118</name>
</gene>
<protein>
    <submittedName>
        <fullName evidence="1">Uncharacterized protein</fullName>
    </submittedName>
</protein>
<reference evidence="1 2" key="1">
    <citation type="submission" date="2017-06" db="EMBL/GenBank/DDBJ databases">
        <authorList>
            <person name="Kim H.J."/>
            <person name="Triplett B.A."/>
        </authorList>
    </citation>
    <scope>NUCLEOTIDE SEQUENCE [LARGE SCALE GENOMIC DNA]</scope>
    <source>
        <strain evidence="1 2">DSM 14713</strain>
    </source>
</reference>
<evidence type="ECO:0000313" key="1">
    <source>
        <dbReference type="EMBL" id="ATB29663.1"/>
    </source>
</evidence>
<sequence length="186" mass="20631">MPIRVVVADACSALNLLATDRASDFLHALDWTLILHPEVKQEAQYLRGPPDEEGQPTRLVCDWSALEQAGRVLPPEPADLGASFEDAFVGAAVWLTDVDAKAVALAGALALPLLSDDGKVREVFQRLYPALELQATLELIRRASERLGLSPDRVREVLRTLRSKARFAPPRNDPSRDWYEEHLSND</sequence>
<organism evidence="1 2">
    <name type="scientific">Melittangium boletus DSM 14713</name>
    <dbReference type="NCBI Taxonomy" id="1294270"/>
    <lineage>
        <taxon>Bacteria</taxon>
        <taxon>Pseudomonadati</taxon>
        <taxon>Myxococcota</taxon>
        <taxon>Myxococcia</taxon>
        <taxon>Myxococcales</taxon>
        <taxon>Cystobacterineae</taxon>
        <taxon>Archangiaceae</taxon>
        <taxon>Melittangium</taxon>
    </lineage>
</organism>
<dbReference type="EMBL" id="CP022163">
    <property type="protein sequence ID" value="ATB29663.1"/>
    <property type="molecule type" value="Genomic_DNA"/>
</dbReference>
<dbReference type="Proteomes" id="UP000217289">
    <property type="component" value="Chromosome"/>
</dbReference>
<proteinExistence type="predicted"/>
<dbReference type="KEGG" id="mbd:MEBOL_003118"/>
<evidence type="ECO:0000313" key="2">
    <source>
        <dbReference type="Proteomes" id="UP000217289"/>
    </source>
</evidence>
<accession>A0A250IEJ6</accession>
<keyword evidence="2" id="KW-1185">Reference proteome</keyword>
<dbReference type="OrthoDB" id="5516016at2"/>
<dbReference type="RefSeq" id="WP_095978203.1">
    <property type="nucleotide sequence ID" value="NZ_CP022163.1"/>
</dbReference>